<reference evidence="2 3" key="1">
    <citation type="journal article" date="2014" name="Am. J. Bot.">
        <title>Genome assembly and annotation for red clover (Trifolium pratense; Fabaceae).</title>
        <authorList>
            <person name="Istvanek J."/>
            <person name="Jaros M."/>
            <person name="Krenek A."/>
            <person name="Repkova J."/>
        </authorList>
    </citation>
    <scope>NUCLEOTIDE SEQUENCE [LARGE SCALE GENOMIC DNA]</scope>
    <source>
        <strain evidence="3">cv. Tatra</strain>
        <tissue evidence="2">Young leaves</tissue>
    </source>
</reference>
<protein>
    <submittedName>
        <fullName evidence="2">Uncharacterized protein</fullName>
    </submittedName>
</protein>
<accession>A0A2K3LMF1</accession>
<evidence type="ECO:0000313" key="3">
    <source>
        <dbReference type="Proteomes" id="UP000236291"/>
    </source>
</evidence>
<name>A0A2K3LMF1_TRIPR</name>
<dbReference type="AlphaFoldDB" id="A0A2K3LMF1"/>
<dbReference type="EMBL" id="ASHM01036476">
    <property type="protein sequence ID" value="PNX79715.1"/>
    <property type="molecule type" value="Genomic_DNA"/>
</dbReference>
<evidence type="ECO:0000256" key="1">
    <source>
        <dbReference type="SAM" id="MobiDB-lite"/>
    </source>
</evidence>
<feature type="compositionally biased region" description="Basic and acidic residues" evidence="1">
    <location>
        <begin position="1"/>
        <end position="10"/>
    </location>
</feature>
<organism evidence="2 3">
    <name type="scientific">Trifolium pratense</name>
    <name type="common">Red clover</name>
    <dbReference type="NCBI Taxonomy" id="57577"/>
    <lineage>
        <taxon>Eukaryota</taxon>
        <taxon>Viridiplantae</taxon>
        <taxon>Streptophyta</taxon>
        <taxon>Embryophyta</taxon>
        <taxon>Tracheophyta</taxon>
        <taxon>Spermatophyta</taxon>
        <taxon>Magnoliopsida</taxon>
        <taxon>eudicotyledons</taxon>
        <taxon>Gunneridae</taxon>
        <taxon>Pentapetalae</taxon>
        <taxon>rosids</taxon>
        <taxon>fabids</taxon>
        <taxon>Fabales</taxon>
        <taxon>Fabaceae</taxon>
        <taxon>Papilionoideae</taxon>
        <taxon>50 kb inversion clade</taxon>
        <taxon>NPAAA clade</taxon>
        <taxon>Hologalegina</taxon>
        <taxon>IRL clade</taxon>
        <taxon>Trifolieae</taxon>
        <taxon>Trifolium</taxon>
    </lineage>
</organism>
<comment type="caution">
    <text evidence="2">The sequence shown here is derived from an EMBL/GenBank/DDBJ whole genome shotgun (WGS) entry which is preliminary data.</text>
</comment>
<gene>
    <name evidence="2" type="ORF">L195_g035703</name>
</gene>
<sequence length="40" mass="4459">MRIRKERDNASDADPNTAAAEPFICPHGVDQNRWMASCSP</sequence>
<dbReference type="Proteomes" id="UP000236291">
    <property type="component" value="Unassembled WGS sequence"/>
</dbReference>
<reference evidence="2 3" key="2">
    <citation type="journal article" date="2017" name="Front. Plant Sci.">
        <title>Gene Classification and Mining of Molecular Markers Useful in Red Clover (Trifolium pratense) Breeding.</title>
        <authorList>
            <person name="Istvanek J."/>
            <person name="Dluhosova J."/>
            <person name="Dluhos P."/>
            <person name="Patkova L."/>
            <person name="Nedelnik J."/>
            <person name="Repkova J."/>
        </authorList>
    </citation>
    <scope>NUCLEOTIDE SEQUENCE [LARGE SCALE GENOMIC DNA]</scope>
    <source>
        <strain evidence="3">cv. Tatra</strain>
        <tissue evidence="2">Young leaves</tissue>
    </source>
</reference>
<proteinExistence type="predicted"/>
<evidence type="ECO:0000313" key="2">
    <source>
        <dbReference type="EMBL" id="PNX79715.1"/>
    </source>
</evidence>
<feature type="region of interest" description="Disordered" evidence="1">
    <location>
        <begin position="1"/>
        <end position="24"/>
    </location>
</feature>